<dbReference type="AlphaFoldDB" id="A0A1S3CXT9"/>
<name>A0A1S3CXT9_DIACI</name>
<feature type="region of interest" description="Disordered" evidence="1">
    <location>
        <begin position="31"/>
        <end position="110"/>
    </location>
</feature>
<dbReference type="KEGG" id="dci:103507301"/>
<keyword evidence="3" id="KW-1185">Reference proteome</keyword>
<feature type="domain" description="Dystroglycan C-terminal" evidence="2">
    <location>
        <begin position="14"/>
        <end position="110"/>
    </location>
</feature>
<dbReference type="STRING" id="121845.A0A1S3CXT9"/>
<dbReference type="PaxDb" id="121845-A0A1S3CXT9"/>
<dbReference type="PANTHER" id="PTHR21559">
    <property type="entry name" value="DYSTROGLYCAN-RELATED"/>
    <property type="match status" value="1"/>
</dbReference>
<sequence>MSVGNGVDSGILIRSKGIPVIFQDELEERLEVSSGTKSPIILKEEKPPLPPPEYNRDKNDFSRDKNDYSRSQPNATTALLSDIDDTSPYHPPPPIRPAPTYRLPPPYSPP</sequence>
<dbReference type="GO" id="GO:0002009">
    <property type="term" value="P:morphogenesis of an epithelium"/>
    <property type="evidence" value="ECO:0007669"/>
    <property type="project" value="TreeGrafter"/>
</dbReference>
<organism evidence="3 4">
    <name type="scientific">Diaphorina citri</name>
    <name type="common">Asian citrus psyllid</name>
    <dbReference type="NCBI Taxonomy" id="121845"/>
    <lineage>
        <taxon>Eukaryota</taxon>
        <taxon>Metazoa</taxon>
        <taxon>Ecdysozoa</taxon>
        <taxon>Arthropoda</taxon>
        <taxon>Hexapoda</taxon>
        <taxon>Insecta</taxon>
        <taxon>Pterygota</taxon>
        <taxon>Neoptera</taxon>
        <taxon>Paraneoptera</taxon>
        <taxon>Hemiptera</taxon>
        <taxon>Sternorrhyncha</taxon>
        <taxon>Psylloidea</taxon>
        <taxon>Psyllidae</taxon>
        <taxon>Diaphorininae</taxon>
        <taxon>Diaphorina</taxon>
    </lineage>
</organism>
<dbReference type="PANTHER" id="PTHR21559:SF21">
    <property type="entry name" value="DYSTROGLYCAN 1"/>
    <property type="match status" value="1"/>
</dbReference>
<evidence type="ECO:0000313" key="4">
    <source>
        <dbReference type="RefSeq" id="XP_008469982.1"/>
    </source>
</evidence>
<feature type="compositionally biased region" description="Basic and acidic residues" evidence="1">
    <location>
        <begin position="54"/>
        <end position="68"/>
    </location>
</feature>
<dbReference type="GO" id="GO:0043236">
    <property type="term" value="F:laminin binding"/>
    <property type="evidence" value="ECO:0007669"/>
    <property type="project" value="TreeGrafter"/>
</dbReference>
<dbReference type="Pfam" id="PF05454">
    <property type="entry name" value="DAG1"/>
    <property type="match status" value="1"/>
</dbReference>
<dbReference type="OMA" id="KNTRYTE"/>
<reference evidence="4" key="1">
    <citation type="submission" date="2025-08" db="UniProtKB">
        <authorList>
            <consortium name="RefSeq"/>
        </authorList>
    </citation>
    <scope>IDENTIFICATION</scope>
</reference>
<protein>
    <submittedName>
        <fullName evidence="4">Dystroglycan-like</fullName>
    </submittedName>
</protein>
<dbReference type="GO" id="GO:0021675">
    <property type="term" value="P:nerve development"/>
    <property type="evidence" value="ECO:0007669"/>
    <property type="project" value="TreeGrafter"/>
</dbReference>
<dbReference type="Proteomes" id="UP000079169">
    <property type="component" value="Unplaced"/>
</dbReference>
<dbReference type="GeneID" id="103507301"/>
<accession>A0A1S3CXT9</accession>
<dbReference type="InterPro" id="IPR008465">
    <property type="entry name" value="DAG1_C"/>
</dbReference>
<dbReference type="GO" id="GO:0016011">
    <property type="term" value="C:dystroglycan complex"/>
    <property type="evidence" value="ECO:0007669"/>
    <property type="project" value="TreeGrafter"/>
</dbReference>
<evidence type="ECO:0000313" key="3">
    <source>
        <dbReference type="Proteomes" id="UP000079169"/>
    </source>
</evidence>
<gene>
    <name evidence="4" type="primary">LOC103507301</name>
</gene>
<feature type="compositionally biased region" description="Pro residues" evidence="1">
    <location>
        <begin position="89"/>
        <end position="110"/>
    </location>
</feature>
<feature type="compositionally biased region" description="Polar residues" evidence="1">
    <location>
        <begin position="69"/>
        <end position="79"/>
    </location>
</feature>
<dbReference type="GO" id="GO:0042383">
    <property type="term" value="C:sarcolemma"/>
    <property type="evidence" value="ECO:0007669"/>
    <property type="project" value="TreeGrafter"/>
</dbReference>
<dbReference type="GO" id="GO:0007411">
    <property type="term" value="P:axon guidance"/>
    <property type="evidence" value="ECO:0007669"/>
    <property type="project" value="TreeGrafter"/>
</dbReference>
<evidence type="ECO:0000259" key="2">
    <source>
        <dbReference type="Pfam" id="PF05454"/>
    </source>
</evidence>
<evidence type="ECO:0000256" key="1">
    <source>
        <dbReference type="SAM" id="MobiDB-lite"/>
    </source>
</evidence>
<dbReference type="RefSeq" id="XP_008469982.1">
    <property type="nucleotide sequence ID" value="XM_008471760.3"/>
</dbReference>
<proteinExistence type="predicted"/>